<evidence type="ECO:0000313" key="1">
    <source>
        <dbReference type="EMBL" id="QOW45873.1"/>
    </source>
</evidence>
<evidence type="ECO:0008006" key="3">
    <source>
        <dbReference type="Google" id="ProtNLM"/>
    </source>
</evidence>
<keyword evidence="2" id="KW-1185">Reference proteome</keyword>
<proteinExistence type="predicted"/>
<dbReference type="AlphaFoldDB" id="A0A7S6VVV5"/>
<evidence type="ECO:0000313" key="2">
    <source>
        <dbReference type="Proteomes" id="UP000593966"/>
    </source>
</evidence>
<dbReference type="EMBL" id="CP048659">
    <property type="protein sequence ID" value="QOW45873.1"/>
    <property type="molecule type" value="Genomic_DNA"/>
</dbReference>
<gene>
    <name evidence="1" type="ORF">G0028_08190</name>
</gene>
<sequence>MSKIQKLLLNLKMINESDVSNEQILHKVGNNTLKIKTLDGGLRNLSPMLVERFNFVGKWEDAFLLQTWLSLDEINNHQNIEHLVENINLRIENWDFVPPATVGFSKISIFGFDPFDTNETYLEWVAGYEEPRIWVFFDGNYHMFKNLERFLMYTVAELNKDDL</sequence>
<accession>A0A7S6VVV5</accession>
<name>A0A7S6VVV5_9GAMM</name>
<dbReference type="Proteomes" id="UP000593966">
    <property type="component" value="Chromosome"/>
</dbReference>
<reference evidence="1 2" key="1">
    <citation type="submission" date="2020-02" db="EMBL/GenBank/DDBJ databases">
        <title>Tigecycline-resistant Acinetobacter species from pigs and migratory birds.</title>
        <authorList>
            <person name="Chen C."/>
            <person name="Sun J."/>
            <person name="Liao X.-P."/>
            <person name="Liu Y.-H."/>
        </authorList>
    </citation>
    <scope>NUCLEOTIDE SEQUENCE [LARGE SCALE GENOMIC DNA]</scope>
    <source>
        <strain evidence="1 2">YH12207_T</strain>
    </source>
</reference>
<dbReference type="RefSeq" id="WP_180047037.1">
    <property type="nucleotide sequence ID" value="NZ_CP048659.1"/>
</dbReference>
<protein>
    <recommendedName>
        <fullName evidence="3">SMI1/KNR4 family protein</fullName>
    </recommendedName>
</protein>
<organism evidence="1 2">
    <name type="scientific">Acinetobacter piscicola</name>
    <dbReference type="NCBI Taxonomy" id="2006115"/>
    <lineage>
        <taxon>Bacteria</taxon>
        <taxon>Pseudomonadati</taxon>
        <taxon>Pseudomonadota</taxon>
        <taxon>Gammaproteobacteria</taxon>
        <taxon>Moraxellales</taxon>
        <taxon>Moraxellaceae</taxon>
        <taxon>Acinetobacter</taxon>
    </lineage>
</organism>